<comment type="caution">
    <text evidence="2">The sequence shown here is derived from an EMBL/GenBank/DDBJ whole genome shotgun (WGS) entry which is preliminary data.</text>
</comment>
<accession>A0A7W6G5C4</accession>
<feature type="compositionally biased region" description="Pro residues" evidence="1">
    <location>
        <begin position="325"/>
        <end position="340"/>
    </location>
</feature>
<protein>
    <recommendedName>
        <fullName evidence="4">DUF1838 domain-containing protein</fullName>
    </recommendedName>
</protein>
<proteinExistence type="predicted"/>
<sequence>MDEMKVSRRGALGMAGAAAGAALVPVAADAAAKKAAPKGKPKIDFVTKIDFKDPKWTRDTYARLDANVEPGKEKCGWIRGKIFGVRDNEPVRPLMNVEGFSFVRINRQADGSWRRLLREIVFYRDINTNEILKFWDNPYTGERVRVVPIANDPFNFTISEFVPEPPSYGGLQTVKREPKPFLQDWQWGPEGTMILNTGIDMMYPNALQPDKWPRESSGFMNRVSEQFIYVVKKEDVENPHMTHIPHTGSWSRITPWLPWMLMGQAPGHMSYFTHFSTIPDGIAGLPKDLVAAARAMDEKWLHAPETDYGPSLSSLENYAREQKPAPVPAGWSPPQPPAPRNPFAAK</sequence>
<evidence type="ECO:0000313" key="2">
    <source>
        <dbReference type="EMBL" id="MBB3954161.1"/>
    </source>
</evidence>
<dbReference type="RefSeq" id="WP_183623449.1">
    <property type="nucleotide sequence ID" value="NZ_JACIDX010000003.1"/>
</dbReference>
<feature type="region of interest" description="Disordered" evidence="1">
    <location>
        <begin position="306"/>
        <end position="346"/>
    </location>
</feature>
<dbReference type="AlphaFoldDB" id="A0A7W6G5C4"/>
<evidence type="ECO:0008006" key="4">
    <source>
        <dbReference type="Google" id="ProtNLM"/>
    </source>
</evidence>
<dbReference type="InterPro" id="IPR014990">
    <property type="entry name" value="DUF1838"/>
</dbReference>
<dbReference type="EMBL" id="JACIDX010000003">
    <property type="protein sequence ID" value="MBB3954161.1"/>
    <property type="molecule type" value="Genomic_DNA"/>
</dbReference>
<gene>
    <name evidence="2" type="ORF">GGR38_001088</name>
</gene>
<dbReference type="PROSITE" id="PS51318">
    <property type="entry name" value="TAT"/>
    <property type="match status" value="1"/>
</dbReference>
<dbReference type="Proteomes" id="UP000548867">
    <property type="component" value="Unassembled WGS sequence"/>
</dbReference>
<evidence type="ECO:0000313" key="3">
    <source>
        <dbReference type="Proteomes" id="UP000548867"/>
    </source>
</evidence>
<dbReference type="InterPro" id="IPR006311">
    <property type="entry name" value="TAT_signal"/>
</dbReference>
<evidence type="ECO:0000256" key="1">
    <source>
        <dbReference type="SAM" id="MobiDB-lite"/>
    </source>
</evidence>
<organism evidence="2 3">
    <name type="scientific">Novosphingobium sediminicola</name>
    <dbReference type="NCBI Taxonomy" id="563162"/>
    <lineage>
        <taxon>Bacteria</taxon>
        <taxon>Pseudomonadati</taxon>
        <taxon>Pseudomonadota</taxon>
        <taxon>Alphaproteobacteria</taxon>
        <taxon>Sphingomonadales</taxon>
        <taxon>Sphingomonadaceae</taxon>
        <taxon>Novosphingobium</taxon>
    </lineage>
</organism>
<dbReference type="Pfam" id="PF08894">
    <property type="entry name" value="DUF1838"/>
    <property type="match status" value="1"/>
</dbReference>
<name>A0A7W6G5C4_9SPHN</name>
<keyword evidence="3" id="KW-1185">Reference proteome</keyword>
<reference evidence="2 3" key="1">
    <citation type="submission" date="2020-08" db="EMBL/GenBank/DDBJ databases">
        <title>Genomic Encyclopedia of Type Strains, Phase IV (KMG-IV): sequencing the most valuable type-strain genomes for metagenomic binning, comparative biology and taxonomic classification.</title>
        <authorList>
            <person name="Goeker M."/>
        </authorList>
    </citation>
    <scope>NUCLEOTIDE SEQUENCE [LARGE SCALE GENOMIC DNA]</scope>
    <source>
        <strain evidence="2 3">DSM 27057</strain>
    </source>
</reference>